<evidence type="ECO:0000313" key="1">
    <source>
        <dbReference type="EMBL" id="MCT8990494.1"/>
    </source>
</evidence>
<dbReference type="AlphaFoldDB" id="A0A9X2X9D5"/>
<evidence type="ECO:0000313" key="2">
    <source>
        <dbReference type="Proteomes" id="UP001149009"/>
    </source>
</evidence>
<reference evidence="1" key="1">
    <citation type="submission" date="2022-08" db="EMBL/GenBank/DDBJ databases">
        <title>Chelativorans sichuanense sp. nov., a paraffin oil-degrading bacterium isolated from a mixture of oil-based drill cuttings and paddy soil.</title>
        <authorList>
            <person name="Yu J."/>
            <person name="Liu H."/>
            <person name="Chen Q."/>
        </authorList>
    </citation>
    <scope>NUCLEOTIDE SEQUENCE</scope>
    <source>
        <strain evidence="1">SCAU 2101</strain>
    </source>
</reference>
<gene>
    <name evidence="1" type="ORF">NYR54_09345</name>
</gene>
<dbReference type="Proteomes" id="UP001149009">
    <property type="component" value="Unassembled WGS sequence"/>
</dbReference>
<comment type="caution">
    <text evidence="1">The sequence shown here is derived from an EMBL/GenBank/DDBJ whole genome shotgun (WGS) entry which is preliminary data.</text>
</comment>
<accession>A0A9X2X9D5</accession>
<organism evidence="1 2">
    <name type="scientific">Chelativorans petroleitrophicus</name>
    <dbReference type="NCBI Taxonomy" id="2975484"/>
    <lineage>
        <taxon>Bacteria</taxon>
        <taxon>Pseudomonadati</taxon>
        <taxon>Pseudomonadota</taxon>
        <taxon>Alphaproteobacteria</taxon>
        <taxon>Hyphomicrobiales</taxon>
        <taxon>Phyllobacteriaceae</taxon>
        <taxon>Chelativorans</taxon>
    </lineage>
</organism>
<protein>
    <submittedName>
        <fullName evidence="1">Uncharacterized protein</fullName>
    </submittedName>
</protein>
<sequence>METAKRKPGKNFRHVRMELAREREHPQGNSAYGYDLVVPLGPDGSLDSMEWAKHQADCRVRRFRPGEKDQIGRLRRKPGGQWYFDYGEGEDDDEIGFRLSDERFVPGEYVSINSDGKMRTYQIKLVEPV</sequence>
<name>A0A9X2X9D5_9HYPH</name>
<dbReference type="EMBL" id="JAODNV010000009">
    <property type="protein sequence ID" value="MCT8990494.1"/>
    <property type="molecule type" value="Genomic_DNA"/>
</dbReference>
<keyword evidence="2" id="KW-1185">Reference proteome</keyword>
<proteinExistence type="predicted"/>
<dbReference type="RefSeq" id="WP_261515368.1">
    <property type="nucleotide sequence ID" value="NZ_JAODNV010000009.1"/>
</dbReference>